<name>A0ABN9V9C8_9DINO</name>
<feature type="region of interest" description="Disordered" evidence="1">
    <location>
        <begin position="433"/>
        <end position="453"/>
    </location>
</feature>
<feature type="compositionally biased region" description="Basic and acidic residues" evidence="1">
    <location>
        <begin position="1"/>
        <end position="72"/>
    </location>
</feature>
<dbReference type="Proteomes" id="UP001189429">
    <property type="component" value="Unassembled WGS sequence"/>
</dbReference>
<evidence type="ECO:0000313" key="2">
    <source>
        <dbReference type="EMBL" id="CAK0869581.1"/>
    </source>
</evidence>
<feature type="compositionally biased region" description="Low complexity" evidence="1">
    <location>
        <begin position="598"/>
        <end position="613"/>
    </location>
</feature>
<gene>
    <name evidence="2" type="ORF">PCOR1329_LOCUS55893</name>
</gene>
<evidence type="ECO:0000256" key="1">
    <source>
        <dbReference type="SAM" id="MobiDB-lite"/>
    </source>
</evidence>
<accession>A0ABN9V9C8</accession>
<keyword evidence="3" id="KW-1185">Reference proteome</keyword>
<dbReference type="EMBL" id="CAUYUJ010016863">
    <property type="protein sequence ID" value="CAK0869581.1"/>
    <property type="molecule type" value="Genomic_DNA"/>
</dbReference>
<proteinExistence type="predicted"/>
<feature type="region of interest" description="Disordered" evidence="1">
    <location>
        <begin position="588"/>
        <end position="639"/>
    </location>
</feature>
<feature type="region of interest" description="Disordered" evidence="1">
    <location>
        <begin position="1"/>
        <end position="406"/>
    </location>
</feature>
<organism evidence="2 3">
    <name type="scientific">Prorocentrum cordatum</name>
    <dbReference type="NCBI Taxonomy" id="2364126"/>
    <lineage>
        <taxon>Eukaryota</taxon>
        <taxon>Sar</taxon>
        <taxon>Alveolata</taxon>
        <taxon>Dinophyceae</taxon>
        <taxon>Prorocentrales</taxon>
        <taxon>Prorocentraceae</taxon>
        <taxon>Prorocentrum</taxon>
    </lineage>
</organism>
<comment type="caution">
    <text evidence="2">The sequence shown here is derived from an EMBL/GenBank/DDBJ whole genome shotgun (WGS) entry which is preliminary data.</text>
</comment>
<feature type="compositionally biased region" description="Low complexity" evidence="1">
    <location>
        <begin position="467"/>
        <end position="478"/>
    </location>
</feature>
<feature type="compositionally biased region" description="Low complexity" evidence="1">
    <location>
        <begin position="96"/>
        <end position="106"/>
    </location>
</feature>
<feature type="compositionally biased region" description="Low complexity" evidence="1">
    <location>
        <begin position="189"/>
        <end position="205"/>
    </location>
</feature>
<feature type="compositionally biased region" description="Basic and acidic residues" evidence="1">
    <location>
        <begin position="242"/>
        <end position="252"/>
    </location>
</feature>
<protein>
    <recommendedName>
        <fullName evidence="4">C3H1-type domain-containing protein</fullName>
    </recommendedName>
</protein>
<sequence length="689" mass="71694">ASHQDHAVEPPRQAPREDSRGLHEERSMREELLRSLDPRRLDEPRRRSPLRDEPRAAPAREEPPRARGDDRGPPGGRQQDLLRENLAGGQPYAREPGTPQQQPPQHHGGGRFAGGGNPYVLPWEDRGGHSSGLDESSLPPDYSSASLQGGDGDDKGLAHGRRSRRQGTGEAPGPPVLADWDAGGRLAADRGTPGAADRGGAAAFGLHGGPPAEPAARARGGGFGKAPPPAEAGRGRRHRRDARAAMELRQSRAPDPLAARISADAPFVRARGAPARGVAEEGGGEEDGGGGEAALAPTGVEVVALRAAWGGPQHQPRHGNAGPQHHAATAGTGGSEEVAVDAERSRRPARAARRRGGPEARRGGAPSRRGGGLAEAEARPARGRPRQRAGALRPAQPGPGRLAAGPDALDVAARPIQLGGGFGGGAAPWGAGDWHGLGHGGGGGPSPGGQAELAPGRQRLLHRLRRVLQQPGLQPRRQGGPRGRRPQGEGAPEGLSSLGASLHRRGECTPCKFIRSLRGCRDGSMCMLCHEPHEELSRSAVRKAARTKGLLRRSMIERAEAAAAAAATDWPPESAALDPLQVAAAPWLRDGSRPAPGPSKAPSVSSASSSLLGSGVGSFTTPRKGGRPTSARSPSDWSGDPTACIFFEGRHGFPPSVSRWPVGRPHGVSLSEDTPGVLRHSQAWKTHTV</sequence>
<feature type="non-terminal residue" evidence="2">
    <location>
        <position position="1"/>
    </location>
</feature>
<feature type="compositionally biased region" description="Gly residues" evidence="1">
    <location>
        <begin position="433"/>
        <end position="447"/>
    </location>
</feature>
<reference evidence="2" key="1">
    <citation type="submission" date="2023-10" db="EMBL/GenBank/DDBJ databases">
        <authorList>
            <person name="Chen Y."/>
            <person name="Shah S."/>
            <person name="Dougan E. K."/>
            <person name="Thang M."/>
            <person name="Chan C."/>
        </authorList>
    </citation>
    <scope>NUCLEOTIDE SEQUENCE [LARGE SCALE GENOMIC DNA]</scope>
</reference>
<feature type="region of interest" description="Disordered" evidence="1">
    <location>
        <begin position="467"/>
        <end position="498"/>
    </location>
</feature>
<evidence type="ECO:0008006" key="4">
    <source>
        <dbReference type="Google" id="ProtNLM"/>
    </source>
</evidence>
<evidence type="ECO:0000313" key="3">
    <source>
        <dbReference type="Proteomes" id="UP001189429"/>
    </source>
</evidence>